<keyword evidence="4" id="KW-0479">Metal-binding</keyword>
<dbReference type="InterPro" id="IPR000092">
    <property type="entry name" value="Polyprenyl_synt"/>
</dbReference>
<dbReference type="GO" id="GO:0046872">
    <property type="term" value="F:metal ion binding"/>
    <property type="evidence" value="ECO:0007669"/>
    <property type="project" value="UniProtKB-KW"/>
</dbReference>
<dbReference type="Pfam" id="PF00348">
    <property type="entry name" value="polyprenyl_synt"/>
    <property type="match status" value="1"/>
</dbReference>
<dbReference type="SUPFAM" id="SSF48576">
    <property type="entry name" value="Terpenoid synthases"/>
    <property type="match status" value="1"/>
</dbReference>
<reference evidence="7 8" key="1">
    <citation type="journal article" date="2019" name="PLoS Pathog.">
        <title>Genome sequence of the bovine parasite Schistosoma bovis Tanzania.</title>
        <authorList>
            <person name="Oey H."/>
            <person name="Zakrzewski M."/>
            <person name="Gobert G."/>
            <person name="Gravermann K."/>
            <person name="Stoye J."/>
            <person name="Jones M."/>
            <person name="Mcmanus D."/>
            <person name="Krause L."/>
        </authorList>
    </citation>
    <scope>NUCLEOTIDE SEQUENCE [LARGE SCALE GENOMIC DNA]</scope>
    <source>
        <strain evidence="7 8">TAN1997</strain>
    </source>
</reference>
<dbReference type="PROSITE" id="PS00444">
    <property type="entry name" value="POLYPRENYL_SYNTHASE_2"/>
    <property type="match status" value="1"/>
</dbReference>
<keyword evidence="3" id="KW-0808">Transferase</keyword>
<accession>A0A430Q4S1</accession>
<dbReference type="GO" id="GO:0008299">
    <property type="term" value="P:isoprenoid biosynthetic process"/>
    <property type="evidence" value="ECO:0007669"/>
    <property type="project" value="UniProtKB-KW"/>
</dbReference>
<evidence type="ECO:0000256" key="4">
    <source>
        <dbReference type="ARBA" id="ARBA00022723"/>
    </source>
</evidence>
<sequence>MLTVPTLSQRHIDNMYEFGKHLGMAFQLIDDVLDFVTDEANLGKPSGADLQMGLATGPVLFAAQRYPELNAIMLRQFSLDGDTERALELVKQAAQRCLFQFRDSLSRKALLHVAANFLQRDR</sequence>
<keyword evidence="5" id="KW-0460">Magnesium</keyword>
<dbReference type="GO" id="GO:1901663">
    <property type="term" value="P:quinone biosynthetic process"/>
    <property type="evidence" value="ECO:0007669"/>
    <property type="project" value="UniProtKB-ARBA"/>
</dbReference>
<dbReference type="STRING" id="6184.A0A430Q4S1"/>
<dbReference type="InterPro" id="IPR008949">
    <property type="entry name" value="Isoprenoid_synthase_dom_sf"/>
</dbReference>
<keyword evidence="6" id="KW-0414">Isoprene biosynthesis</keyword>
<dbReference type="PANTHER" id="PTHR12001:SF69">
    <property type="entry name" value="ALL TRANS-POLYPRENYL-DIPHOSPHATE SYNTHASE PDSS1"/>
    <property type="match status" value="1"/>
</dbReference>
<dbReference type="PANTHER" id="PTHR12001">
    <property type="entry name" value="GERANYLGERANYL PYROPHOSPHATE SYNTHASE"/>
    <property type="match status" value="1"/>
</dbReference>
<comment type="caution">
    <text evidence="7">The sequence shown here is derived from an EMBL/GenBank/DDBJ whole genome shotgun (WGS) entry which is preliminary data.</text>
</comment>
<evidence type="ECO:0000313" key="7">
    <source>
        <dbReference type="EMBL" id="RTG82666.1"/>
    </source>
</evidence>
<comment type="similarity">
    <text evidence="2">Belongs to the FPP/GGPP synthase family.</text>
</comment>
<evidence type="ECO:0000313" key="8">
    <source>
        <dbReference type="Proteomes" id="UP000290809"/>
    </source>
</evidence>
<evidence type="ECO:0000256" key="6">
    <source>
        <dbReference type="ARBA" id="ARBA00023229"/>
    </source>
</evidence>
<protein>
    <submittedName>
        <fullName evidence="7">Decaprenyl-diphosphate synthase subunit 1</fullName>
    </submittedName>
</protein>
<evidence type="ECO:0000256" key="5">
    <source>
        <dbReference type="ARBA" id="ARBA00022842"/>
    </source>
</evidence>
<proteinExistence type="inferred from homology"/>
<comment type="cofactor">
    <cofactor evidence="1">
        <name>Mg(2+)</name>
        <dbReference type="ChEBI" id="CHEBI:18420"/>
    </cofactor>
</comment>
<evidence type="ECO:0000256" key="1">
    <source>
        <dbReference type="ARBA" id="ARBA00001946"/>
    </source>
</evidence>
<organism evidence="7 8">
    <name type="scientific">Schistosoma bovis</name>
    <name type="common">Blood fluke</name>
    <dbReference type="NCBI Taxonomy" id="6184"/>
    <lineage>
        <taxon>Eukaryota</taxon>
        <taxon>Metazoa</taxon>
        <taxon>Spiralia</taxon>
        <taxon>Lophotrochozoa</taxon>
        <taxon>Platyhelminthes</taxon>
        <taxon>Trematoda</taxon>
        <taxon>Digenea</taxon>
        <taxon>Strigeidida</taxon>
        <taxon>Schistosomatoidea</taxon>
        <taxon>Schistosomatidae</taxon>
        <taxon>Schistosoma</taxon>
    </lineage>
</organism>
<evidence type="ECO:0000256" key="3">
    <source>
        <dbReference type="ARBA" id="ARBA00022679"/>
    </source>
</evidence>
<dbReference type="GO" id="GO:0004659">
    <property type="term" value="F:prenyltransferase activity"/>
    <property type="evidence" value="ECO:0007669"/>
    <property type="project" value="InterPro"/>
</dbReference>
<dbReference type="EMBL" id="QMKO01002745">
    <property type="protein sequence ID" value="RTG82666.1"/>
    <property type="molecule type" value="Genomic_DNA"/>
</dbReference>
<dbReference type="Proteomes" id="UP000290809">
    <property type="component" value="Unassembled WGS sequence"/>
</dbReference>
<dbReference type="Gene3D" id="1.10.600.10">
    <property type="entry name" value="Farnesyl Diphosphate Synthase"/>
    <property type="match status" value="1"/>
</dbReference>
<dbReference type="InterPro" id="IPR033749">
    <property type="entry name" value="Polyprenyl_synt_CS"/>
</dbReference>
<keyword evidence="8" id="KW-1185">Reference proteome</keyword>
<dbReference type="AlphaFoldDB" id="A0A430Q4S1"/>
<evidence type="ECO:0000256" key="2">
    <source>
        <dbReference type="ARBA" id="ARBA00006706"/>
    </source>
</evidence>
<name>A0A430Q4S1_SCHBO</name>
<gene>
    <name evidence="7" type="ORF">DC041_0005899</name>
</gene>